<dbReference type="Proteomes" id="UP000006693">
    <property type="component" value="Chromosome 1"/>
</dbReference>
<dbReference type="HOGENOM" id="CLU_2272117_0_0_4"/>
<dbReference type="AlphaFoldDB" id="A0A0H2WI12"/>
<protein>
    <submittedName>
        <fullName evidence="1">Uncharacterized protein</fullName>
    </submittedName>
</protein>
<keyword evidence="2" id="KW-1185">Reference proteome</keyword>
<dbReference type="KEGG" id="bma:BMA1017"/>
<dbReference type="EMBL" id="CP000010">
    <property type="protein sequence ID" value="AAU48872.1"/>
    <property type="molecule type" value="Genomic_DNA"/>
</dbReference>
<accession>A0A0H2WI12</accession>
<gene>
    <name evidence="1" type="ordered locus">BMA1017</name>
</gene>
<organism evidence="1 2">
    <name type="scientific">Burkholderia mallei (strain ATCC 23344)</name>
    <dbReference type="NCBI Taxonomy" id="243160"/>
    <lineage>
        <taxon>Bacteria</taxon>
        <taxon>Pseudomonadati</taxon>
        <taxon>Pseudomonadota</taxon>
        <taxon>Betaproteobacteria</taxon>
        <taxon>Burkholderiales</taxon>
        <taxon>Burkholderiaceae</taxon>
        <taxon>Burkholderia</taxon>
        <taxon>pseudomallei group</taxon>
    </lineage>
</organism>
<sequence length="102" mass="11006">MPLSVCGRDRPHALYGPRGRSCSATTMITMPLAEAASRSRKRRRPCCALCPRLRAFRAIAGVAGARRAPRSRAVYDTIASCAIAPSADSDSRASRKRLFAIS</sequence>
<name>A0A0H2WI12_BURMA</name>
<proteinExistence type="predicted"/>
<evidence type="ECO:0000313" key="2">
    <source>
        <dbReference type="Proteomes" id="UP000006693"/>
    </source>
</evidence>
<evidence type="ECO:0000313" key="1">
    <source>
        <dbReference type="EMBL" id="AAU48872.1"/>
    </source>
</evidence>
<reference evidence="1 2" key="1">
    <citation type="journal article" date="2004" name="Proc. Natl. Acad. Sci. U.S.A.">
        <title>Structural flexibility in the Burkholderia mallei genome.</title>
        <authorList>
            <person name="Nierman W.C."/>
            <person name="DeShazer D."/>
            <person name="Kim H.S."/>
            <person name="Tettelin H."/>
            <person name="Nelson K.E."/>
            <person name="Feldblyum T."/>
            <person name="Ulrich R.L."/>
            <person name="Ronning C.M."/>
            <person name="Brinkac L.M."/>
            <person name="Daugherty S.C."/>
            <person name="Davidsen T.D."/>
            <person name="Deboy R.T."/>
            <person name="Dimitrov G."/>
            <person name="Dodson R.J."/>
            <person name="Durkin A.S."/>
            <person name="Gwinn M.L."/>
            <person name="Haft D.H."/>
            <person name="Khouri H."/>
            <person name="Kolonay J.F."/>
            <person name="Madupu R."/>
            <person name="Mohammoud Y."/>
            <person name="Nelson W.C."/>
            <person name="Radune D."/>
            <person name="Romero C.M."/>
            <person name="Sarria S."/>
            <person name="Selengut J."/>
            <person name="Shamblin C."/>
            <person name="Sullivan S.A."/>
            <person name="White O."/>
            <person name="Yu Y."/>
            <person name="Zafar N."/>
            <person name="Zhou L."/>
            <person name="Fraser C.M."/>
        </authorList>
    </citation>
    <scope>NUCLEOTIDE SEQUENCE [LARGE SCALE GENOMIC DNA]</scope>
    <source>
        <strain evidence="1 2">ATCC 23344</strain>
    </source>
</reference>